<dbReference type="Gene3D" id="2.60.40.2300">
    <property type="entry name" value="Neutral/alkaline non-lysosomal ceramidase, C-terminal domain"/>
    <property type="match status" value="1"/>
</dbReference>
<sequence>MNYLTISFILVLLSFSAIHAYRLGTGISDITGPVTQVMLMGYAVLGQTGQGVLQRLWSRAFIVEDKDKNRIVFVNTDTQSMGDIVKKRVVEKLQAQLGSSLYTEKNVMLSSTHSHSGMGGYLQYTLYEFATLGWIEETVRPMVDGIVESILKAHDNLEDGSIMLSQGELLDTNINRSPQSYLMNPKKERSQYQHDVDKTMTVLSFRNQAGDDMGLISWFAVHGVSVNNTNKLINGDNKGYAAYLTEKWFNGKNSLSGQGPFVAAFAQSNEGDVSPNTLGAYCTGTDIPCDGTRNYKCPNGSSCAGRGPGWNISDLESNRIIGSNQAYKALELHQNKSNGLKVEGKVDFVQRYWRITQTKVVDQNGYSTQPCLPAMGYAFAAGTTDGPALGGFYQNTTQGTFGWNMIKNIIKKPSKQQIECQAPKPILLDTGEMEIFHPWQPEILDIQLLRIGNVFIYGVPSEFTTMSGRRLRKSIKKALIQYGLGNKDTVVIHSGPANGYASYCATFEEYQHQRYEGASTPYGPHTLQAYMNAFDELVFMMAHPDNHSIPSETLPDYTDQSFNLSPIYRSDQPHLFRSFGDVLRDVSSDYYSIHLQPSPFIVSAMFVAGNPRNDPMLGKTFLTVEKKIGDRWEVIRTDDDYDTRFIWRYKSQVLGMSEATVEWHVPKDVEPGVYRLGYKGNNIAPFSKKLVPHEGYSSEFEISNLY</sequence>
<dbReference type="InParanoid" id="A0A1C7N4B9"/>
<name>A0A1C7N4B9_9FUNG</name>
<keyword evidence="6" id="KW-0732">Signal</keyword>
<keyword evidence="4" id="KW-0862">Zinc</keyword>
<feature type="domain" description="Neutral/alkaline non-lysosomal ceramidase N-terminal" evidence="7">
    <location>
        <begin position="21"/>
        <end position="532"/>
    </location>
</feature>
<protein>
    <recommendedName>
        <fullName evidence="5">Neutral ceramidase</fullName>
        <ecNumber evidence="5">3.5.1.23</ecNumber>
    </recommendedName>
</protein>
<dbReference type="InterPro" id="IPR031329">
    <property type="entry name" value="NEUT/ALK_ceramidase_N"/>
</dbReference>
<evidence type="ECO:0000256" key="2">
    <source>
        <dbReference type="ARBA" id="ARBA00022801"/>
    </source>
</evidence>
<dbReference type="GO" id="GO:0046512">
    <property type="term" value="P:sphingosine biosynthetic process"/>
    <property type="evidence" value="ECO:0007669"/>
    <property type="project" value="TreeGrafter"/>
</dbReference>
<feature type="binding site" evidence="4">
    <location>
        <position position="503"/>
    </location>
    <ligand>
        <name>Zn(2+)</name>
        <dbReference type="ChEBI" id="CHEBI:29105"/>
    </ligand>
</feature>
<comment type="catalytic activity">
    <reaction evidence="5">
        <text>an N-acylsphing-4-enine + H2O = sphing-4-enine + a fatty acid</text>
        <dbReference type="Rhea" id="RHEA:20856"/>
        <dbReference type="ChEBI" id="CHEBI:15377"/>
        <dbReference type="ChEBI" id="CHEBI:28868"/>
        <dbReference type="ChEBI" id="CHEBI:52639"/>
        <dbReference type="ChEBI" id="CHEBI:57756"/>
        <dbReference type="EC" id="3.5.1.23"/>
    </reaction>
</comment>
<evidence type="ECO:0000259" key="7">
    <source>
        <dbReference type="Pfam" id="PF04734"/>
    </source>
</evidence>
<feature type="binding site" evidence="4">
    <location>
        <position position="222"/>
    </location>
    <ligand>
        <name>Zn(2+)</name>
        <dbReference type="ChEBI" id="CHEBI:29105"/>
    </ligand>
</feature>
<feature type="domain" description="Neutral/alkaline non-lysosomal ceramidase C-terminal" evidence="8">
    <location>
        <begin position="536"/>
        <end position="702"/>
    </location>
</feature>
<dbReference type="EC" id="3.5.1.23" evidence="5"/>
<feature type="binding site" evidence="4">
    <location>
        <position position="462"/>
    </location>
    <ligand>
        <name>Zn(2+)</name>
        <dbReference type="ChEBI" id="CHEBI:29105"/>
    </ligand>
</feature>
<gene>
    <name evidence="9" type="primary">dcd2B</name>
    <name evidence="9" type="ORF">A0J61_08083</name>
</gene>
<dbReference type="AlphaFoldDB" id="A0A1C7N4B9"/>
<evidence type="ECO:0000313" key="10">
    <source>
        <dbReference type="Proteomes" id="UP000093000"/>
    </source>
</evidence>
<evidence type="ECO:0000259" key="8">
    <source>
        <dbReference type="Pfam" id="PF17048"/>
    </source>
</evidence>
<dbReference type="PANTHER" id="PTHR12670:SF1">
    <property type="entry name" value="NEUTRAL CERAMIDASE"/>
    <property type="match status" value="1"/>
</dbReference>
<dbReference type="GO" id="GO:0017040">
    <property type="term" value="F:N-acylsphingosine amidohydrolase activity"/>
    <property type="evidence" value="ECO:0007669"/>
    <property type="project" value="UniProtKB-UniRule"/>
</dbReference>
<dbReference type="EMBL" id="LUGH01000592">
    <property type="protein sequence ID" value="OBZ83868.1"/>
    <property type="molecule type" value="Genomic_DNA"/>
</dbReference>
<dbReference type="InterPro" id="IPR038445">
    <property type="entry name" value="NCDase_C_sf"/>
</dbReference>
<evidence type="ECO:0000256" key="3">
    <source>
        <dbReference type="PIRSR" id="PIRSR606823-1"/>
    </source>
</evidence>
<dbReference type="Pfam" id="PF04734">
    <property type="entry name" value="Ceramidase_alk"/>
    <property type="match status" value="1"/>
</dbReference>
<dbReference type="PANTHER" id="PTHR12670">
    <property type="entry name" value="CERAMIDASE"/>
    <property type="match status" value="1"/>
</dbReference>
<dbReference type="STRING" id="101091.A0A1C7N4B9"/>
<keyword evidence="10" id="KW-1185">Reference proteome</keyword>
<feature type="chain" id="PRO_5008889481" description="Neutral ceramidase" evidence="6">
    <location>
        <begin position="21"/>
        <end position="706"/>
    </location>
</feature>
<evidence type="ECO:0000256" key="6">
    <source>
        <dbReference type="SAM" id="SignalP"/>
    </source>
</evidence>
<keyword evidence="5" id="KW-0746">Sphingolipid metabolism</keyword>
<dbReference type="GO" id="GO:0042759">
    <property type="term" value="P:long-chain fatty acid biosynthetic process"/>
    <property type="evidence" value="ECO:0007669"/>
    <property type="project" value="TreeGrafter"/>
</dbReference>
<comment type="similarity">
    <text evidence="1 5">Belongs to the neutral ceramidase family.</text>
</comment>
<comment type="cofactor">
    <cofactor evidence="4">
        <name>Zn(2+)</name>
        <dbReference type="ChEBI" id="CHEBI:29105"/>
    </cofactor>
    <text evidence="4">Binds 1 zinc ion per subunit.</text>
</comment>
<accession>A0A1C7N4B9</accession>
<keyword evidence="4" id="KW-0479">Metal-binding</keyword>
<dbReference type="Proteomes" id="UP000093000">
    <property type="component" value="Unassembled WGS sequence"/>
</dbReference>
<dbReference type="InterPro" id="IPR006823">
    <property type="entry name" value="Ceramidase_alk"/>
</dbReference>
<dbReference type="GO" id="GO:0046514">
    <property type="term" value="P:ceramide catabolic process"/>
    <property type="evidence" value="ECO:0007669"/>
    <property type="project" value="InterPro"/>
</dbReference>
<organism evidence="9 10">
    <name type="scientific">Choanephora cucurbitarum</name>
    <dbReference type="NCBI Taxonomy" id="101091"/>
    <lineage>
        <taxon>Eukaryota</taxon>
        <taxon>Fungi</taxon>
        <taxon>Fungi incertae sedis</taxon>
        <taxon>Mucoromycota</taxon>
        <taxon>Mucoromycotina</taxon>
        <taxon>Mucoromycetes</taxon>
        <taxon>Mucorales</taxon>
        <taxon>Mucorineae</taxon>
        <taxon>Choanephoraceae</taxon>
        <taxon>Choanephoroideae</taxon>
        <taxon>Choanephora</taxon>
    </lineage>
</organism>
<keyword evidence="5" id="KW-0443">Lipid metabolism</keyword>
<reference evidence="9 10" key="1">
    <citation type="submission" date="2016-03" db="EMBL/GenBank/DDBJ databases">
        <title>Choanephora cucurbitarum.</title>
        <authorList>
            <person name="Min B."/>
            <person name="Park H."/>
            <person name="Park J.-H."/>
            <person name="Shin H.-D."/>
            <person name="Choi I.-G."/>
        </authorList>
    </citation>
    <scope>NUCLEOTIDE SEQUENCE [LARGE SCALE GENOMIC DNA]</scope>
    <source>
        <strain evidence="9 10">KUS-F28377</strain>
    </source>
</reference>
<evidence type="ECO:0000256" key="1">
    <source>
        <dbReference type="ARBA" id="ARBA00009835"/>
    </source>
</evidence>
<evidence type="ECO:0000256" key="4">
    <source>
        <dbReference type="PIRSR" id="PIRSR606823-2"/>
    </source>
</evidence>
<dbReference type="InterPro" id="IPR031331">
    <property type="entry name" value="NEUT/ALK_ceramidase_C"/>
</dbReference>
<dbReference type="OrthoDB" id="191371at2759"/>
<evidence type="ECO:0000313" key="9">
    <source>
        <dbReference type="EMBL" id="OBZ83868.1"/>
    </source>
</evidence>
<dbReference type="GO" id="GO:0005576">
    <property type="term" value="C:extracellular region"/>
    <property type="evidence" value="ECO:0007669"/>
    <property type="project" value="TreeGrafter"/>
</dbReference>
<feature type="binding site" evidence="4">
    <location>
        <position position="113"/>
    </location>
    <ligand>
        <name>Zn(2+)</name>
        <dbReference type="ChEBI" id="CHEBI:29105"/>
    </ligand>
</feature>
<feature type="active site" description="Nucleophile" evidence="3">
    <location>
        <position position="274"/>
    </location>
</feature>
<proteinExistence type="inferred from homology"/>
<evidence type="ECO:0000256" key="5">
    <source>
        <dbReference type="RuleBase" id="RU366019"/>
    </source>
</evidence>
<dbReference type="Pfam" id="PF17048">
    <property type="entry name" value="Ceramidse_alk_C"/>
    <property type="match status" value="1"/>
</dbReference>
<feature type="signal peptide" evidence="6">
    <location>
        <begin position="1"/>
        <end position="20"/>
    </location>
</feature>
<dbReference type="GO" id="GO:0046872">
    <property type="term" value="F:metal ion binding"/>
    <property type="evidence" value="ECO:0007669"/>
    <property type="project" value="UniProtKB-KW"/>
</dbReference>
<comment type="caution">
    <text evidence="9">The sequence shown here is derived from an EMBL/GenBank/DDBJ whole genome shotgun (WGS) entry which is preliminary data.</text>
</comment>
<keyword evidence="2 5" id="KW-0378">Hydrolase</keyword>
<dbReference type="GO" id="GO:0016020">
    <property type="term" value="C:membrane"/>
    <property type="evidence" value="ECO:0007669"/>
    <property type="project" value="GOC"/>
</dbReference>